<evidence type="ECO:0000313" key="2">
    <source>
        <dbReference type="EMBL" id="KWV54314.1"/>
    </source>
</evidence>
<evidence type="ECO:0000256" key="1">
    <source>
        <dbReference type="SAM" id="SignalP"/>
    </source>
</evidence>
<proteinExistence type="predicted"/>
<evidence type="ECO:0008006" key="4">
    <source>
        <dbReference type="Google" id="ProtNLM"/>
    </source>
</evidence>
<name>A0A109JSU0_9BRAD</name>
<keyword evidence="1" id="KW-0732">Signal</keyword>
<keyword evidence="3" id="KW-1185">Reference proteome</keyword>
<dbReference type="RefSeq" id="WP_066508164.1">
    <property type="nucleotide sequence ID" value="NZ_LNCU01000072.1"/>
</dbReference>
<feature type="chain" id="PRO_5007137155" description="Lipoprotein" evidence="1">
    <location>
        <begin position="20"/>
        <end position="71"/>
    </location>
</feature>
<comment type="caution">
    <text evidence="2">The sequence shown here is derived from an EMBL/GenBank/DDBJ whole genome shotgun (WGS) entry which is preliminary data.</text>
</comment>
<evidence type="ECO:0000313" key="3">
    <source>
        <dbReference type="Proteomes" id="UP000057737"/>
    </source>
</evidence>
<gene>
    <name evidence="2" type="ORF">AS156_00880</name>
</gene>
<reference evidence="2 3" key="1">
    <citation type="submission" date="2015-11" db="EMBL/GenBank/DDBJ databases">
        <title>Draft Genome Sequence of the Strain BR 10303 (Bradyrhizobium sp.) isolated from nodules of Centrolobium paraense.</title>
        <authorList>
            <person name="Zelli J.E."/>
            <person name="Simoes-Araujo J.L."/>
            <person name="Barauna A.C."/>
            <person name="Silva K."/>
        </authorList>
    </citation>
    <scope>NUCLEOTIDE SEQUENCE [LARGE SCALE GENOMIC DNA]</scope>
    <source>
        <strain evidence="2 3">BR 10303</strain>
    </source>
</reference>
<dbReference type="OrthoDB" id="8244487at2"/>
<dbReference type="AlphaFoldDB" id="A0A109JSU0"/>
<dbReference type="EMBL" id="LNCU01000072">
    <property type="protein sequence ID" value="KWV54314.1"/>
    <property type="molecule type" value="Genomic_DNA"/>
</dbReference>
<feature type="signal peptide" evidence="1">
    <location>
        <begin position="1"/>
        <end position="19"/>
    </location>
</feature>
<organism evidence="2 3">
    <name type="scientific">Bradyrhizobium macuxiense</name>
    <dbReference type="NCBI Taxonomy" id="1755647"/>
    <lineage>
        <taxon>Bacteria</taxon>
        <taxon>Pseudomonadati</taxon>
        <taxon>Pseudomonadota</taxon>
        <taxon>Alphaproteobacteria</taxon>
        <taxon>Hyphomicrobiales</taxon>
        <taxon>Nitrobacteraceae</taxon>
        <taxon>Bradyrhizobium</taxon>
    </lineage>
</organism>
<dbReference type="Proteomes" id="UP000057737">
    <property type="component" value="Unassembled WGS sequence"/>
</dbReference>
<protein>
    <recommendedName>
        <fullName evidence="4">Lipoprotein</fullName>
    </recommendedName>
</protein>
<accession>A0A109JSU0</accession>
<sequence>MLKVAILGAAALCLSGCWSDPEVTGSTNACAANLYSQYNPKIMDQCVNACIKCDHGTVTTCTTSCTLKGAQ</sequence>